<evidence type="ECO:0000313" key="1">
    <source>
        <dbReference type="EMBL" id="KAJ6989631.1"/>
    </source>
</evidence>
<organism evidence="1 2">
    <name type="scientific">Populus alba x Populus x berolinensis</name>
    <dbReference type="NCBI Taxonomy" id="444605"/>
    <lineage>
        <taxon>Eukaryota</taxon>
        <taxon>Viridiplantae</taxon>
        <taxon>Streptophyta</taxon>
        <taxon>Embryophyta</taxon>
        <taxon>Tracheophyta</taxon>
        <taxon>Spermatophyta</taxon>
        <taxon>Magnoliopsida</taxon>
        <taxon>eudicotyledons</taxon>
        <taxon>Gunneridae</taxon>
        <taxon>Pentapetalae</taxon>
        <taxon>rosids</taxon>
        <taxon>fabids</taxon>
        <taxon>Malpighiales</taxon>
        <taxon>Salicaceae</taxon>
        <taxon>Saliceae</taxon>
        <taxon>Populus</taxon>
    </lineage>
</organism>
<dbReference type="EMBL" id="JAQIZT010000007">
    <property type="protein sequence ID" value="KAJ6989631.1"/>
    <property type="molecule type" value="Genomic_DNA"/>
</dbReference>
<gene>
    <name evidence="1" type="ORF">NC653_018189</name>
</gene>
<accession>A0AAD6QFW6</accession>
<dbReference type="Proteomes" id="UP001164929">
    <property type="component" value="Chromosome 7"/>
</dbReference>
<protein>
    <submittedName>
        <fullName evidence="1">Uncharacterized protein</fullName>
    </submittedName>
</protein>
<sequence>MGTCYNSCKLFIGMSPIEASARKRRITSMILMGMTLLSRAGKLSSHDVHKAS</sequence>
<keyword evidence="2" id="KW-1185">Reference proteome</keyword>
<dbReference type="AlphaFoldDB" id="A0AAD6QFW6"/>
<reference evidence="1" key="1">
    <citation type="journal article" date="2023" name="Mol. Ecol. Resour.">
        <title>Chromosome-level genome assembly of a triploid poplar Populus alba 'Berolinensis'.</title>
        <authorList>
            <person name="Chen S."/>
            <person name="Yu Y."/>
            <person name="Wang X."/>
            <person name="Wang S."/>
            <person name="Zhang T."/>
            <person name="Zhou Y."/>
            <person name="He R."/>
            <person name="Meng N."/>
            <person name="Wang Y."/>
            <person name="Liu W."/>
            <person name="Liu Z."/>
            <person name="Liu J."/>
            <person name="Guo Q."/>
            <person name="Huang H."/>
            <person name="Sederoff R.R."/>
            <person name="Wang G."/>
            <person name="Qu G."/>
            <person name="Chen S."/>
        </authorList>
    </citation>
    <scope>NUCLEOTIDE SEQUENCE</scope>
    <source>
        <strain evidence="1">SC-2020</strain>
    </source>
</reference>
<evidence type="ECO:0000313" key="2">
    <source>
        <dbReference type="Proteomes" id="UP001164929"/>
    </source>
</evidence>
<name>A0AAD6QFW6_9ROSI</name>
<comment type="caution">
    <text evidence="1">The sequence shown here is derived from an EMBL/GenBank/DDBJ whole genome shotgun (WGS) entry which is preliminary data.</text>
</comment>
<proteinExistence type="predicted"/>